<feature type="region of interest" description="Disordered" evidence="1">
    <location>
        <begin position="1"/>
        <end position="36"/>
    </location>
</feature>
<name>A0A6H5J910_9HYME</name>
<sequence length="191" mass="21879">MLKKKAHRARKAWQTEQDPGTKELKKTEYRRAQRSYSKTVHKEKNASWRRFVEDTSEKNHYGIVYKLFNNRMTPDRAMSSITTEGGHTKDWRSTMKTLMMCLFGAEVASNRAENLDVASQPAPDEVSPWTAAELKRAIRSMKQGKAPGSDLVEVEMLKVLIRSPRDQQPTQAVLTPVEELDTSRMPGRMPD</sequence>
<evidence type="ECO:0000313" key="3">
    <source>
        <dbReference type="Proteomes" id="UP000479190"/>
    </source>
</evidence>
<dbReference type="EMBL" id="CADCXV010001387">
    <property type="protein sequence ID" value="CAB0044061.1"/>
    <property type="molecule type" value="Genomic_DNA"/>
</dbReference>
<feature type="compositionally biased region" description="Basic residues" evidence="1">
    <location>
        <begin position="1"/>
        <end position="11"/>
    </location>
</feature>
<protein>
    <submittedName>
        <fullName evidence="2">Uncharacterized protein</fullName>
    </submittedName>
</protein>
<keyword evidence="3" id="KW-1185">Reference proteome</keyword>
<feature type="compositionally biased region" description="Basic and acidic residues" evidence="1">
    <location>
        <begin position="19"/>
        <end position="31"/>
    </location>
</feature>
<dbReference type="AlphaFoldDB" id="A0A6H5J910"/>
<accession>A0A6H5J910</accession>
<proteinExistence type="predicted"/>
<gene>
    <name evidence="2" type="ORF">TBRA_LOCUS15649</name>
</gene>
<organism evidence="2 3">
    <name type="scientific">Trichogramma brassicae</name>
    <dbReference type="NCBI Taxonomy" id="86971"/>
    <lineage>
        <taxon>Eukaryota</taxon>
        <taxon>Metazoa</taxon>
        <taxon>Ecdysozoa</taxon>
        <taxon>Arthropoda</taxon>
        <taxon>Hexapoda</taxon>
        <taxon>Insecta</taxon>
        <taxon>Pterygota</taxon>
        <taxon>Neoptera</taxon>
        <taxon>Endopterygota</taxon>
        <taxon>Hymenoptera</taxon>
        <taxon>Apocrita</taxon>
        <taxon>Proctotrupomorpha</taxon>
        <taxon>Chalcidoidea</taxon>
        <taxon>Trichogrammatidae</taxon>
        <taxon>Trichogramma</taxon>
    </lineage>
</organism>
<dbReference type="OrthoDB" id="7554095at2759"/>
<reference evidence="2 3" key="1">
    <citation type="submission" date="2020-02" db="EMBL/GenBank/DDBJ databases">
        <authorList>
            <person name="Ferguson B K."/>
        </authorList>
    </citation>
    <scope>NUCLEOTIDE SEQUENCE [LARGE SCALE GENOMIC DNA]</scope>
</reference>
<feature type="region of interest" description="Disordered" evidence="1">
    <location>
        <begin position="166"/>
        <end position="191"/>
    </location>
</feature>
<evidence type="ECO:0000256" key="1">
    <source>
        <dbReference type="SAM" id="MobiDB-lite"/>
    </source>
</evidence>
<dbReference type="Proteomes" id="UP000479190">
    <property type="component" value="Unassembled WGS sequence"/>
</dbReference>
<evidence type="ECO:0000313" key="2">
    <source>
        <dbReference type="EMBL" id="CAB0044061.1"/>
    </source>
</evidence>